<evidence type="ECO:0008006" key="4">
    <source>
        <dbReference type="Google" id="ProtNLM"/>
    </source>
</evidence>
<dbReference type="SUPFAM" id="SSF51110">
    <property type="entry name" value="alpha-D-mannose-specific plant lectins"/>
    <property type="match status" value="1"/>
</dbReference>
<dbReference type="Gene3D" id="2.90.10.10">
    <property type="entry name" value="Bulb-type lectin domain"/>
    <property type="match status" value="1"/>
</dbReference>
<dbReference type="KEGG" id="smo:SELMODRAFT_421870"/>
<dbReference type="InterPro" id="IPR036426">
    <property type="entry name" value="Bulb-type_lectin_dom_sf"/>
</dbReference>
<protein>
    <recommendedName>
        <fullName evidence="4">Bulb-type lectin domain-containing protein</fullName>
    </recommendedName>
</protein>
<dbReference type="Gramene" id="EFJ16375">
    <property type="protein sequence ID" value="EFJ16375"/>
    <property type="gene ID" value="SELMODRAFT_421870"/>
</dbReference>
<dbReference type="HOGENOM" id="CLU_1139658_0_0_1"/>
<sequence>MAIRITMLVLLVMLDFSSTTAESELVVGKFYGFGMSSRDSQLDANANAGMAPEILTSPGGSYSLIFWAFFGSGAQLRIVMQSGFVKWSSPCETIQRNRSASTYSDSYSSGYNYGFNFNFTDQGELQVLVSGFVRWSTNTSGRGVVRAALQGTPANLVLLDATNASIWQSRDHKTAALCPVIPEPLQSSAAANAGFPAIITPRHNKNLRFPGQQFVDGPCHATDLLKIIHHWSKSFLNTIMPFTF</sequence>
<feature type="signal peptide" evidence="1">
    <location>
        <begin position="1"/>
        <end position="21"/>
    </location>
</feature>
<dbReference type="AlphaFoldDB" id="D8SGL8"/>
<keyword evidence="1" id="KW-0732">Signal</keyword>
<accession>D8SGL8</accession>
<evidence type="ECO:0000256" key="1">
    <source>
        <dbReference type="SAM" id="SignalP"/>
    </source>
</evidence>
<organism evidence="3">
    <name type="scientific">Selaginella moellendorffii</name>
    <name type="common">Spikemoss</name>
    <dbReference type="NCBI Taxonomy" id="88036"/>
    <lineage>
        <taxon>Eukaryota</taxon>
        <taxon>Viridiplantae</taxon>
        <taxon>Streptophyta</taxon>
        <taxon>Embryophyta</taxon>
        <taxon>Tracheophyta</taxon>
        <taxon>Lycopodiopsida</taxon>
        <taxon>Selaginellales</taxon>
        <taxon>Selaginellaceae</taxon>
        <taxon>Selaginella</taxon>
    </lineage>
</organism>
<evidence type="ECO:0000313" key="3">
    <source>
        <dbReference type="Proteomes" id="UP000001514"/>
    </source>
</evidence>
<dbReference type="Proteomes" id="UP000001514">
    <property type="component" value="Unassembled WGS sequence"/>
</dbReference>
<evidence type="ECO:0000313" key="2">
    <source>
        <dbReference type="EMBL" id="EFJ16375.1"/>
    </source>
</evidence>
<reference evidence="2 3" key="1">
    <citation type="journal article" date="2011" name="Science">
        <title>The Selaginella genome identifies genetic changes associated with the evolution of vascular plants.</title>
        <authorList>
            <person name="Banks J.A."/>
            <person name="Nishiyama T."/>
            <person name="Hasebe M."/>
            <person name="Bowman J.L."/>
            <person name="Gribskov M."/>
            <person name="dePamphilis C."/>
            <person name="Albert V.A."/>
            <person name="Aono N."/>
            <person name="Aoyama T."/>
            <person name="Ambrose B.A."/>
            <person name="Ashton N.W."/>
            <person name="Axtell M.J."/>
            <person name="Barker E."/>
            <person name="Barker M.S."/>
            <person name="Bennetzen J.L."/>
            <person name="Bonawitz N.D."/>
            <person name="Chapple C."/>
            <person name="Cheng C."/>
            <person name="Correa L.G."/>
            <person name="Dacre M."/>
            <person name="DeBarry J."/>
            <person name="Dreyer I."/>
            <person name="Elias M."/>
            <person name="Engstrom E.M."/>
            <person name="Estelle M."/>
            <person name="Feng L."/>
            <person name="Finet C."/>
            <person name="Floyd S.K."/>
            <person name="Frommer W.B."/>
            <person name="Fujita T."/>
            <person name="Gramzow L."/>
            <person name="Gutensohn M."/>
            <person name="Harholt J."/>
            <person name="Hattori M."/>
            <person name="Heyl A."/>
            <person name="Hirai T."/>
            <person name="Hiwatashi Y."/>
            <person name="Ishikawa M."/>
            <person name="Iwata M."/>
            <person name="Karol K.G."/>
            <person name="Koehler B."/>
            <person name="Kolukisaoglu U."/>
            <person name="Kubo M."/>
            <person name="Kurata T."/>
            <person name="Lalonde S."/>
            <person name="Li K."/>
            <person name="Li Y."/>
            <person name="Litt A."/>
            <person name="Lyons E."/>
            <person name="Manning G."/>
            <person name="Maruyama T."/>
            <person name="Michael T.P."/>
            <person name="Mikami K."/>
            <person name="Miyazaki S."/>
            <person name="Morinaga S."/>
            <person name="Murata T."/>
            <person name="Mueller-Roeber B."/>
            <person name="Nelson D.R."/>
            <person name="Obara M."/>
            <person name="Oguri Y."/>
            <person name="Olmstead R.G."/>
            <person name="Onodera N."/>
            <person name="Petersen B.L."/>
            <person name="Pils B."/>
            <person name="Prigge M."/>
            <person name="Rensing S.A."/>
            <person name="Riano-Pachon D.M."/>
            <person name="Roberts A.W."/>
            <person name="Sato Y."/>
            <person name="Scheller H.V."/>
            <person name="Schulz B."/>
            <person name="Schulz C."/>
            <person name="Shakirov E.V."/>
            <person name="Shibagaki N."/>
            <person name="Shinohara N."/>
            <person name="Shippen D.E."/>
            <person name="Soerensen I."/>
            <person name="Sotooka R."/>
            <person name="Sugimoto N."/>
            <person name="Sugita M."/>
            <person name="Sumikawa N."/>
            <person name="Tanurdzic M."/>
            <person name="Theissen G."/>
            <person name="Ulvskov P."/>
            <person name="Wakazuki S."/>
            <person name="Weng J.K."/>
            <person name="Willats W.W."/>
            <person name="Wipf D."/>
            <person name="Wolf P.G."/>
            <person name="Yang L."/>
            <person name="Zimmer A.D."/>
            <person name="Zhu Q."/>
            <person name="Mitros T."/>
            <person name="Hellsten U."/>
            <person name="Loque D."/>
            <person name="Otillar R."/>
            <person name="Salamov A."/>
            <person name="Schmutz J."/>
            <person name="Shapiro H."/>
            <person name="Lindquist E."/>
            <person name="Lucas S."/>
            <person name="Rokhsar D."/>
            <person name="Grigoriev I.V."/>
        </authorList>
    </citation>
    <scope>NUCLEOTIDE SEQUENCE [LARGE SCALE GENOMIC DNA]</scope>
</reference>
<dbReference type="EMBL" id="GL377619">
    <property type="protein sequence ID" value="EFJ16375.1"/>
    <property type="molecule type" value="Genomic_DNA"/>
</dbReference>
<feature type="chain" id="PRO_5003122698" description="Bulb-type lectin domain-containing protein" evidence="1">
    <location>
        <begin position="22"/>
        <end position="244"/>
    </location>
</feature>
<proteinExistence type="predicted"/>
<name>D8SGL8_SELML</name>
<dbReference type="InParanoid" id="D8SGL8"/>
<keyword evidence="3" id="KW-1185">Reference proteome</keyword>
<gene>
    <name evidence="2" type="ORF">SELMODRAFT_421870</name>
</gene>